<dbReference type="FunFam" id="3.40.1190.10:FF:000010">
    <property type="entry name" value="Dihydrofolate synthetase"/>
    <property type="match status" value="1"/>
</dbReference>
<dbReference type="AlphaFoldDB" id="G2YHI2"/>
<comment type="similarity">
    <text evidence="2">Belongs to the folylpolyglutamate synthase family.</text>
</comment>
<dbReference type="UniPathway" id="UPA00850"/>
<keyword evidence="7" id="KW-0547">Nucleotide-binding</keyword>
<organism evidence="10 11">
    <name type="scientific">Botryotinia fuckeliana (strain T4)</name>
    <name type="common">Noble rot fungus</name>
    <name type="synonym">Botrytis cinerea</name>
    <dbReference type="NCBI Taxonomy" id="999810"/>
    <lineage>
        <taxon>Eukaryota</taxon>
        <taxon>Fungi</taxon>
        <taxon>Dikarya</taxon>
        <taxon>Ascomycota</taxon>
        <taxon>Pezizomycotina</taxon>
        <taxon>Leotiomycetes</taxon>
        <taxon>Helotiales</taxon>
        <taxon>Sclerotiniaceae</taxon>
        <taxon>Botrytis</taxon>
    </lineage>
</organism>
<sequence>MNLGEELERSIALQKKRAKYPVKQLTWIDSSGRPKLLPVDIHDNDNGTCIHWVTAQCLSITEDQTNSNSKLKLKLFTFKLVNTGDPSFWKRPFEPIAAFSILIMIELGLNRISRLLRHTPQPWKAIHVAGTNGKGSICAYLSAMLHASGVRCGRFTSPHLIDRWDCITIDEQPVRESIFREAEALVVKRNQAENLQASEFELLTATAFEVFYKEKVEMGVIEVGLGGRLDATNTMENKAVTIISKIGLDHQSFLGDTIEEVAREKAGIMRPGVPCVLDRSNISSVRDVVSNYAKEIGTDVVISSTESAFLDEIKGQDLEPHQLENLACAYTAFHLAYTKLESPLHRLLPAIQNIHWPGRLQTTDVRAVTGRKEPILLDGAHNVQSAEVLGSYVNGKLRVKSNKVTWVLAASQGKELDGIMKEILREGDCVAAVQFGPVDGMPWVQAMDTEDILHAASTAGVSPTCLHDSAADISGALRWAATVAQGGPIVVAGSLYLVSDVLRLLRDAEMVKSSLLD</sequence>
<dbReference type="HOGENOM" id="CLU_015869_2_0_1"/>
<dbReference type="InterPro" id="IPR036565">
    <property type="entry name" value="Mur-like_cat_sf"/>
</dbReference>
<dbReference type="OrthoDB" id="5212574at2759"/>
<dbReference type="STRING" id="999810.G2YHI2"/>
<keyword evidence="4" id="KW-0554">One-carbon metabolism</keyword>
<proteinExistence type="inferred from homology"/>
<dbReference type="PANTHER" id="PTHR11136:SF0">
    <property type="entry name" value="DIHYDROFOLATE SYNTHETASE-RELATED"/>
    <property type="match status" value="1"/>
</dbReference>
<dbReference type="eggNOG" id="KOG2525">
    <property type="taxonomic scope" value="Eukaryota"/>
</dbReference>
<keyword evidence="5" id="KW-0436">Ligase</keyword>
<reference evidence="11" key="1">
    <citation type="journal article" date="2011" name="PLoS Genet.">
        <title>Genomic analysis of the necrotrophic fungal pathogens Sclerotinia sclerotiorum and Botrytis cinerea.</title>
        <authorList>
            <person name="Amselem J."/>
            <person name="Cuomo C.A."/>
            <person name="van Kan J.A."/>
            <person name="Viaud M."/>
            <person name="Benito E.P."/>
            <person name="Couloux A."/>
            <person name="Coutinho P.M."/>
            <person name="de Vries R.P."/>
            <person name="Dyer P.S."/>
            <person name="Fillinger S."/>
            <person name="Fournier E."/>
            <person name="Gout L."/>
            <person name="Hahn M."/>
            <person name="Kohn L."/>
            <person name="Lapalu N."/>
            <person name="Plummer K.M."/>
            <person name="Pradier J.M."/>
            <person name="Quevillon E."/>
            <person name="Sharon A."/>
            <person name="Simon A."/>
            <person name="ten Have A."/>
            <person name="Tudzynski B."/>
            <person name="Tudzynski P."/>
            <person name="Wincker P."/>
            <person name="Andrew M."/>
            <person name="Anthouard V."/>
            <person name="Beever R.E."/>
            <person name="Beffa R."/>
            <person name="Benoit I."/>
            <person name="Bouzid O."/>
            <person name="Brault B."/>
            <person name="Chen Z."/>
            <person name="Choquer M."/>
            <person name="Collemare J."/>
            <person name="Cotton P."/>
            <person name="Danchin E.G."/>
            <person name="Da Silva C."/>
            <person name="Gautier A."/>
            <person name="Giraud C."/>
            <person name="Giraud T."/>
            <person name="Gonzalez C."/>
            <person name="Grossetete S."/>
            <person name="Guldener U."/>
            <person name="Henrissat B."/>
            <person name="Howlett B.J."/>
            <person name="Kodira C."/>
            <person name="Kretschmer M."/>
            <person name="Lappartient A."/>
            <person name="Leroch M."/>
            <person name="Levis C."/>
            <person name="Mauceli E."/>
            <person name="Neuveglise C."/>
            <person name="Oeser B."/>
            <person name="Pearson M."/>
            <person name="Poulain J."/>
            <person name="Poussereau N."/>
            <person name="Quesneville H."/>
            <person name="Rascle C."/>
            <person name="Schumacher J."/>
            <person name="Segurens B."/>
            <person name="Sexton A."/>
            <person name="Silva E."/>
            <person name="Sirven C."/>
            <person name="Soanes D.M."/>
            <person name="Talbot N.J."/>
            <person name="Templeton M."/>
            <person name="Yandava C."/>
            <person name="Yarden O."/>
            <person name="Zeng Q."/>
            <person name="Rollins J.A."/>
            <person name="Lebrun M.H."/>
            <person name="Dickman M."/>
        </authorList>
    </citation>
    <scope>NUCLEOTIDE SEQUENCE [LARGE SCALE GENOMIC DNA]</scope>
    <source>
        <strain evidence="11">T4</strain>
    </source>
</reference>
<evidence type="ECO:0000256" key="8">
    <source>
        <dbReference type="ARBA" id="ARBA00022840"/>
    </source>
</evidence>
<evidence type="ECO:0000256" key="9">
    <source>
        <dbReference type="ARBA" id="ARBA00022842"/>
    </source>
</evidence>
<dbReference type="Gene3D" id="3.90.190.20">
    <property type="entry name" value="Mur ligase, C-terminal domain"/>
    <property type="match status" value="1"/>
</dbReference>
<evidence type="ECO:0000313" key="10">
    <source>
        <dbReference type="EMBL" id="CCD51169.1"/>
    </source>
</evidence>
<evidence type="ECO:0000256" key="2">
    <source>
        <dbReference type="ARBA" id="ARBA00008276"/>
    </source>
</evidence>
<dbReference type="GO" id="GO:0006730">
    <property type="term" value="P:one-carbon metabolic process"/>
    <property type="evidence" value="ECO:0007669"/>
    <property type="project" value="UniProtKB-KW"/>
</dbReference>
<dbReference type="PANTHER" id="PTHR11136">
    <property type="entry name" value="FOLYLPOLYGLUTAMATE SYNTHASE-RELATED"/>
    <property type="match status" value="1"/>
</dbReference>
<evidence type="ECO:0000313" key="11">
    <source>
        <dbReference type="Proteomes" id="UP000008177"/>
    </source>
</evidence>
<keyword evidence="6" id="KW-0479">Metal-binding</keyword>
<dbReference type="EMBL" id="FQ790336">
    <property type="protein sequence ID" value="CCD51169.1"/>
    <property type="molecule type" value="Genomic_DNA"/>
</dbReference>
<dbReference type="GO" id="GO:0046872">
    <property type="term" value="F:metal ion binding"/>
    <property type="evidence" value="ECO:0007669"/>
    <property type="project" value="UniProtKB-KW"/>
</dbReference>
<dbReference type="InParanoid" id="G2YHI2"/>
<evidence type="ECO:0000256" key="5">
    <source>
        <dbReference type="ARBA" id="ARBA00022598"/>
    </source>
</evidence>
<dbReference type="EC" id="6.3.2.12" evidence="3"/>
<dbReference type="GO" id="GO:0005524">
    <property type="term" value="F:ATP binding"/>
    <property type="evidence" value="ECO:0007669"/>
    <property type="project" value="UniProtKB-KW"/>
</dbReference>
<dbReference type="Proteomes" id="UP000008177">
    <property type="component" value="Unplaced contigs"/>
</dbReference>
<dbReference type="FunFam" id="3.90.190.20:FF:000010">
    <property type="entry name" value="Dihydrofolate synthetase"/>
    <property type="match status" value="1"/>
</dbReference>
<dbReference type="GO" id="GO:0005829">
    <property type="term" value="C:cytosol"/>
    <property type="evidence" value="ECO:0007669"/>
    <property type="project" value="TreeGrafter"/>
</dbReference>
<keyword evidence="8" id="KW-0067">ATP-binding</keyword>
<protein>
    <recommendedName>
        <fullName evidence="3">dihydrofolate synthase</fullName>
        <ecNumber evidence="3">6.3.2.12</ecNumber>
    </recommendedName>
</protein>
<dbReference type="InterPro" id="IPR036615">
    <property type="entry name" value="Mur_ligase_C_dom_sf"/>
</dbReference>
<keyword evidence="9" id="KW-0460">Magnesium</keyword>
<dbReference type="InterPro" id="IPR001645">
    <property type="entry name" value="Folylpolyglutamate_synth"/>
</dbReference>
<accession>G2YHI2</accession>
<evidence type="ECO:0000256" key="3">
    <source>
        <dbReference type="ARBA" id="ARBA00013023"/>
    </source>
</evidence>
<dbReference type="SUPFAM" id="SSF53623">
    <property type="entry name" value="MurD-like peptide ligases, catalytic domain"/>
    <property type="match status" value="1"/>
</dbReference>
<dbReference type="Gene3D" id="3.40.1190.10">
    <property type="entry name" value="Mur-like, catalytic domain"/>
    <property type="match status" value="1"/>
</dbReference>
<gene>
    <name evidence="10" type="ORF">BofuT4_P085310.1</name>
</gene>
<dbReference type="NCBIfam" id="TIGR01499">
    <property type="entry name" value="folC"/>
    <property type="match status" value="1"/>
</dbReference>
<evidence type="ECO:0000256" key="6">
    <source>
        <dbReference type="ARBA" id="ARBA00022723"/>
    </source>
</evidence>
<comment type="pathway">
    <text evidence="1">Cofactor biosynthesis; tetrahydrofolylpolyglutamate biosynthesis.</text>
</comment>
<evidence type="ECO:0000256" key="1">
    <source>
        <dbReference type="ARBA" id="ARBA00005150"/>
    </source>
</evidence>
<dbReference type="GO" id="GO:0008841">
    <property type="term" value="F:dihydrofolate synthase activity"/>
    <property type="evidence" value="ECO:0007669"/>
    <property type="project" value="UniProtKB-EC"/>
</dbReference>
<evidence type="ECO:0000256" key="4">
    <source>
        <dbReference type="ARBA" id="ARBA00022563"/>
    </source>
</evidence>
<dbReference type="FunCoup" id="G2YHI2">
    <property type="interactions" value="183"/>
</dbReference>
<evidence type="ECO:0000256" key="7">
    <source>
        <dbReference type="ARBA" id="ARBA00022741"/>
    </source>
</evidence>
<dbReference type="SUPFAM" id="SSF53244">
    <property type="entry name" value="MurD-like peptide ligases, peptide-binding domain"/>
    <property type="match status" value="1"/>
</dbReference>
<dbReference type="GO" id="GO:0005739">
    <property type="term" value="C:mitochondrion"/>
    <property type="evidence" value="ECO:0007669"/>
    <property type="project" value="TreeGrafter"/>
</dbReference>
<dbReference type="GO" id="GO:0004326">
    <property type="term" value="F:tetrahydrofolylpolyglutamate synthase activity"/>
    <property type="evidence" value="ECO:0007669"/>
    <property type="project" value="InterPro"/>
</dbReference>
<name>G2YHI2_BOTF4</name>